<comment type="catalytic activity">
    <reaction evidence="4">
        <text>(R)-pantoate + NADP(+) = 2-dehydropantoate + NADPH + H(+)</text>
        <dbReference type="Rhea" id="RHEA:16233"/>
        <dbReference type="ChEBI" id="CHEBI:11561"/>
        <dbReference type="ChEBI" id="CHEBI:15378"/>
        <dbReference type="ChEBI" id="CHEBI:15980"/>
        <dbReference type="ChEBI" id="CHEBI:57783"/>
        <dbReference type="ChEBI" id="CHEBI:58349"/>
        <dbReference type="EC" id="1.1.1.169"/>
    </reaction>
</comment>
<dbReference type="PANTHER" id="PTHR21708">
    <property type="entry name" value="PROBABLE 2-DEHYDROPANTOATE 2-REDUCTASE"/>
    <property type="match status" value="1"/>
</dbReference>
<evidence type="ECO:0000256" key="3">
    <source>
        <dbReference type="ARBA" id="ARBA00023002"/>
    </source>
</evidence>
<comment type="function">
    <text evidence="4">Catalyzes the NADPH-dependent reduction of ketopantoate into pantoic acid.</text>
</comment>
<dbReference type="GO" id="GO:0005737">
    <property type="term" value="C:cytoplasm"/>
    <property type="evidence" value="ECO:0007669"/>
    <property type="project" value="TreeGrafter"/>
</dbReference>
<dbReference type="GO" id="GO:0008677">
    <property type="term" value="F:2-dehydropantoate 2-reductase activity"/>
    <property type="evidence" value="ECO:0007669"/>
    <property type="project" value="UniProtKB-EC"/>
</dbReference>
<feature type="domain" description="Ketopantoate reductase N-terminal" evidence="6">
    <location>
        <begin position="9"/>
        <end position="165"/>
    </location>
</feature>
<dbReference type="Proteomes" id="UP000823927">
    <property type="component" value="Unassembled WGS sequence"/>
</dbReference>
<dbReference type="SUPFAM" id="SSF51735">
    <property type="entry name" value="NAD(P)-binding Rossmann-fold domains"/>
    <property type="match status" value="1"/>
</dbReference>
<evidence type="ECO:0000256" key="2">
    <source>
        <dbReference type="ARBA" id="ARBA00022857"/>
    </source>
</evidence>
<evidence type="ECO:0000259" key="7">
    <source>
        <dbReference type="Pfam" id="PF08546"/>
    </source>
</evidence>
<proteinExistence type="inferred from homology"/>
<evidence type="ECO:0000256" key="5">
    <source>
        <dbReference type="SAM" id="Phobius"/>
    </source>
</evidence>
<evidence type="ECO:0000313" key="9">
    <source>
        <dbReference type="Proteomes" id="UP000823927"/>
    </source>
</evidence>
<evidence type="ECO:0000259" key="6">
    <source>
        <dbReference type="Pfam" id="PF02558"/>
    </source>
</evidence>
<dbReference type="Pfam" id="PF02558">
    <property type="entry name" value="ApbA"/>
    <property type="match status" value="1"/>
</dbReference>
<reference evidence="8" key="2">
    <citation type="journal article" date="2021" name="PeerJ">
        <title>Extensive microbial diversity within the chicken gut microbiome revealed by metagenomics and culture.</title>
        <authorList>
            <person name="Gilroy R."/>
            <person name="Ravi A."/>
            <person name="Getino M."/>
            <person name="Pursley I."/>
            <person name="Horton D.L."/>
            <person name="Alikhan N.F."/>
            <person name="Baker D."/>
            <person name="Gharbi K."/>
            <person name="Hall N."/>
            <person name="Watson M."/>
            <person name="Adriaenssens E.M."/>
            <person name="Foster-Nyarko E."/>
            <person name="Jarju S."/>
            <person name="Secka A."/>
            <person name="Antonio M."/>
            <person name="Oren A."/>
            <person name="Chaudhuri R.R."/>
            <person name="La Ragione R."/>
            <person name="Hildebrand F."/>
            <person name="Pallen M.J."/>
        </authorList>
    </citation>
    <scope>NUCLEOTIDE SEQUENCE</scope>
    <source>
        <strain evidence="8">CHK178-757</strain>
    </source>
</reference>
<dbReference type="InterPro" id="IPR051402">
    <property type="entry name" value="KPR-Related"/>
</dbReference>
<keyword evidence="2 4" id="KW-0521">NADP</keyword>
<keyword evidence="5" id="KW-0812">Transmembrane</keyword>
<dbReference type="Gene3D" id="3.40.50.720">
    <property type="entry name" value="NAD(P)-binding Rossmann-like Domain"/>
    <property type="match status" value="1"/>
</dbReference>
<protein>
    <recommendedName>
        <fullName evidence="4">2-dehydropantoate 2-reductase</fullName>
        <ecNumber evidence="4">1.1.1.169</ecNumber>
    </recommendedName>
    <alternativeName>
        <fullName evidence="4">Ketopantoate reductase</fullName>
    </alternativeName>
</protein>
<dbReference type="PANTHER" id="PTHR21708:SF26">
    <property type="entry name" value="2-DEHYDROPANTOATE 2-REDUCTASE"/>
    <property type="match status" value="1"/>
</dbReference>
<dbReference type="InterPro" id="IPR013328">
    <property type="entry name" value="6PGD_dom2"/>
</dbReference>
<dbReference type="NCBIfam" id="TIGR00745">
    <property type="entry name" value="apbA_panE"/>
    <property type="match status" value="1"/>
</dbReference>
<comment type="pathway">
    <text evidence="4">Cofactor biosynthesis; (R)-pantothenate biosynthesis; (R)-pantoate from 3-methyl-2-oxobutanoate: step 2/2.</text>
</comment>
<dbReference type="Pfam" id="PF08546">
    <property type="entry name" value="ApbA_C"/>
    <property type="match status" value="1"/>
</dbReference>
<dbReference type="InterPro" id="IPR036291">
    <property type="entry name" value="NAD(P)-bd_dom_sf"/>
</dbReference>
<dbReference type="InterPro" id="IPR013752">
    <property type="entry name" value="KPA_reductase"/>
</dbReference>
<sequence length="327" mass="35908">MKEKNVLNYLIIGAGGCGGSIGAFMARAGKKVSFIARGAHKEIMKRDGLSLETTRCGNFTINPADVFNEEEYLQTLKLGAADLPDVIFVCVKFYSLQGIVPFLKAVSNEHTVIIPILNVFTAGQSLARWLPEPVVTDGCMYIAAEIKSPGCIVQKGDIFRVVFGVRNPEDERPVLKAVERDLKDSGIDGILSENIRYDALIKFSLISPMAACGAYYDVRIGQVQKPGEIRETFIRLVDEIGVLGRAMGLDMPADLVQRNLKLIDDLLPDACASMQRDLWQGKASEIDGIVYAVPEMAKNFGISLPVYEKVAKALKDRYSRAGEISNR</sequence>
<dbReference type="SUPFAM" id="SSF48179">
    <property type="entry name" value="6-phosphogluconate dehydrogenase C-terminal domain-like"/>
    <property type="match status" value="1"/>
</dbReference>
<accession>A0A9D1JQL9</accession>
<dbReference type="PROSITE" id="PS51257">
    <property type="entry name" value="PROKAR_LIPOPROTEIN"/>
    <property type="match status" value="1"/>
</dbReference>
<name>A0A9D1JQL9_9FIRM</name>
<dbReference type="InterPro" id="IPR003710">
    <property type="entry name" value="ApbA"/>
</dbReference>
<keyword evidence="3 4" id="KW-0560">Oxidoreductase</keyword>
<comment type="similarity">
    <text evidence="1 4">Belongs to the ketopantoate reductase family.</text>
</comment>
<keyword evidence="4" id="KW-0566">Pantothenate biosynthesis</keyword>
<dbReference type="AlphaFoldDB" id="A0A9D1JQL9"/>
<dbReference type="Gene3D" id="1.10.1040.10">
    <property type="entry name" value="N-(1-d-carboxylethyl)-l-norvaline Dehydrogenase, domain 2"/>
    <property type="match status" value="1"/>
</dbReference>
<comment type="caution">
    <text evidence="8">The sequence shown here is derived from an EMBL/GenBank/DDBJ whole genome shotgun (WGS) entry which is preliminary data.</text>
</comment>
<dbReference type="InterPro" id="IPR008927">
    <property type="entry name" value="6-PGluconate_DH-like_C_sf"/>
</dbReference>
<feature type="transmembrane region" description="Helical" evidence="5">
    <location>
        <begin position="6"/>
        <end position="26"/>
    </location>
</feature>
<dbReference type="EC" id="1.1.1.169" evidence="4"/>
<reference evidence="8" key="1">
    <citation type="submission" date="2020-10" db="EMBL/GenBank/DDBJ databases">
        <authorList>
            <person name="Gilroy R."/>
        </authorList>
    </citation>
    <scope>NUCLEOTIDE SEQUENCE</scope>
    <source>
        <strain evidence="8">CHK178-757</strain>
    </source>
</reference>
<dbReference type="EMBL" id="DVIT01000026">
    <property type="protein sequence ID" value="HIS47308.1"/>
    <property type="molecule type" value="Genomic_DNA"/>
</dbReference>
<dbReference type="InterPro" id="IPR013332">
    <property type="entry name" value="KPR_N"/>
</dbReference>
<organism evidence="8 9">
    <name type="scientific">Candidatus Scybalocola faecigallinarum</name>
    <dbReference type="NCBI Taxonomy" id="2840941"/>
    <lineage>
        <taxon>Bacteria</taxon>
        <taxon>Bacillati</taxon>
        <taxon>Bacillota</taxon>
        <taxon>Clostridia</taxon>
        <taxon>Lachnospirales</taxon>
        <taxon>Lachnospiraceae</taxon>
        <taxon>Lachnospiraceae incertae sedis</taxon>
        <taxon>Candidatus Scybalocola (ex Gilroy et al. 2021)</taxon>
    </lineage>
</organism>
<evidence type="ECO:0000256" key="1">
    <source>
        <dbReference type="ARBA" id="ARBA00007870"/>
    </source>
</evidence>
<dbReference type="GO" id="GO:0015940">
    <property type="term" value="P:pantothenate biosynthetic process"/>
    <property type="evidence" value="ECO:0007669"/>
    <property type="project" value="UniProtKB-KW"/>
</dbReference>
<evidence type="ECO:0000313" key="8">
    <source>
        <dbReference type="EMBL" id="HIS47308.1"/>
    </source>
</evidence>
<evidence type="ECO:0000256" key="4">
    <source>
        <dbReference type="RuleBase" id="RU362068"/>
    </source>
</evidence>
<keyword evidence="5" id="KW-0472">Membrane</keyword>
<feature type="domain" description="Ketopantoate reductase C-terminal" evidence="7">
    <location>
        <begin position="194"/>
        <end position="316"/>
    </location>
</feature>
<keyword evidence="5" id="KW-1133">Transmembrane helix</keyword>
<gene>
    <name evidence="8" type="ORF">IAB46_07095</name>
</gene>